<comment type="caution">
    <text evidence="2">The sequence shown here is derived from an EMBL/GenBank/DDBJ whole genome shotgun (WGS) entry which is preliminary data.</text>
</comment>
<reference evidence="2" key="2">
    <citation type="journal article" date="2023" name="IMA Fungus">
        <title>Comparative genomic study of the Penicillium genus elucidates a diverse pangenome and 15 lateral gene transfer events.</title>
        <authorList>
            <person name="Petersen C."/>
            <person name="Sorensen T."/>
            <person name="Nielsen M.R."/>
            <person name="Sondergaard T.E."/>
            <person name="Sorensen J.L."/>
            <person name="Fitzpatrick D.A."/>
            <person name="Frisvad J.C."/>
            <person name="Nielsen K.L."/>
        </authorList>
    </citation>
    <scope>NUCLEOTIDE SEQUENCE</scope>
    <source>
        <strain evidence="2">IBT 26290</strain>
    </source>
</reference>
<evidence type="ECO:0000313" key="2">
    <source>
        <dbReference type="EMBL" id="KAJ5177122.1"/>
    </source>
</evidence>
<dbReference type="GeneID" id="81424300"/>
<dbReference type="PANTHER" id="PTHR37490">
    <property type="entry name" value="EXPRESSED PROTEIN"/>
    <property type="match status" value="1"/>
</dbReference>
<organism evidence="2 3">
    <name type="scientific">Penicillium canariense</name>
    <dbReference type="NCBI Taxonomy" id="189055"/>
    <lineage>
        <taxon>Eukaryota</taxon>
        <taxon>Fungi</taxon>
        <taxon>Dikarya</taxon>
        <taxon>Ascomycota</taxon>
        <taxon>Pezizomycotina</taxon>
        <taxon>Eurotiomycetes</taxon>
        <taxon>Eurotiomycetidae</taxon>
        <taxon>Eurotiales</taxon>
        <taxon>Aspergillaceae</taxon>
        <taxon>Penicillium</taxon>
    </lineage>
</organism>
<dbReference type="OrthoDB" id="426718at2759"/>
<evidence type="ECO:0000256" key="1">
    <source>
        <dbReference type="SAM" id="SignalP"/>
    </source>
</evidence>
<keyword evidence="3" id="KW-1185">Reference proteome</keyword>
<proteinExistence type="predicted"/>
<dbReference type="Proteomes" id="UP001149163">
    <property type="component" value="Unassembled WGS sequence"/>
</dbReference>
<keyword evidence="1" id="KW-0732">Signal</keyword>
<sequence length="327" mass="37943">MKGGLRFALCASLLLFFSLYLLEAHLKDLYDQYRAGTYLVDWLDRNGAVRSPAFNDVPGDKVVVMAKLQEEPTDWVQEELPECVYDLLFDKIKLGSILIKPLPNSWQRAIYIVNPSEDARSDSNVLTTPLNKGHESMAYLTYVIDHYDALPSTIVFLHAHRAGFLMAWHVDAPLHDNVNAMRMLRTDFVQQNGYVNLRCNWNPGCKEGHRFNQHVTEQVWWDIFEGTSTPPLNHSSPYEQEYSEYKYMRKPDQIGAACCAQFAVSRSQVHKRPRDDYVKFRQWIIETDLNDSTSGRVMEFLWHVIFDMDAVYCPDEELCYCQVYGKC</sequence>
<protein>
    <submittedName>
        <fullName evidence="2">Uncharacterized protein</fullName>
    </submittedName>
</protein>
<dbReference type="PANTHER" id="PTHR37490:SF2">
    <property type="match status" value="1"/>
</dbReference>
<dbReference type="Pfam" id="PF11913">
    <property type="entry name" value="DUF3431"/>
    <property type="match status" value="1"/>
</dbReference>
<dbReference type="InterPro" id="IPR021838">
    <property type="entry name" value="DUF3431"/>
</dbReference>
<gene>
    <name evidence="2" type="ORF">N7482_002999</name>
</gene>
<evidence type="ECO:0000313" key="3">
    <source>
        <dbReference type="Proteomes" id="UP001149163"/>
    </source>
</evidence>
<feature type="signal peptide" evidence="1">
    <location>
        <begin position="1"/>
        <end position="24"/>
    </location>
</feature>
<accession>A0A9W9LVN3</accession>
<feature type="chain" id="PRO_5040923995" evidence="1">
    <location>
        <begin position="25"/>
        <end position="327"/>
    </location>
</feature>
<dbReference type="RefSeq" id="XP_056548730.1">
    <property type="nucleotide sequence ID" value="XM_056685124.1"/>
</dbReference>
<dbReference type="AlphaFoldDB" id="A0A9W9LVN3"/>
<name>A0A9W9LVN3_9EURO</name>
<reference evidence="2" key="1">
    <citation type="submission" date="2022-11" db="EMBL/GenBank/DDBJ databases">
        <authorList>
            <person name="Petersen C."/>
        </authorList>
    </citation>
    <scope>NUCLEOTIDE SEQUENCE</scope>
    <source>
        <strain evidence="2">IBT 26290</strain>
    </source>
</reference>
<dbReference type="EMBL" id="JAPQKN010000001">
    <property type="protein sequence ID" value="KAJ5177122.1"/>
    <property type="molecule type" value="Genomic_DNA"/>
</dbReference>